<dbReference type="Gene3D" id="3.40.50.150">
    <property type="entry name" value="Vaccinia Virus protein VP39"/>
    <property type="match status" value="1"/>
</dbReference>
<accession>A0A518H9U1</accession>
<dbReference type="Proteomes" id="UP000317835">
    <property type="component" value="Chromosome"/>
</dbReference>
<dbReference type="InterPro" id="IPR002941">
    <property type="entry name" value="DNA_methylase_N4/N6"/>
</dbReference>
<feature type="domain" description="DNA methylase N-4/N-6" evidence="3">
    <location>
        <begin position="28"/>
        <end position="98"/>
    </location>
</feature>
<dbReference type="SUPFAM" id="SSF53335">
    <property type="entry name" value="S-adenosyl-L-methionine-dependent methyltransferases"/>
    <property type="match status" value="1"/>
</dbReference>
<dbReference type="EMBL" id="CP036426">
    <property type="protein sequence ID" value="QDV37622.1"/>
    <property type="molecule type" value="Genomic_DNA"/>
</dbReference>
<evidence type="ECO:0000256" key="1">
    <source>
        <dbReference type="ARBA" id="ARBA00022603"/>
    </source>
</evidence>
<keyword evidence="2" id="KW-0808">Transferase</keyword>
<name>A0A518H9U1_9BACT</name>
<dbReference type="GO" id="GO:0008170">
    <property type="term" value="F:N-methyltransferase activity"/>
    <property type="evidence" value="ECO:0007669"/>
    <property type="project" value="InterPro"/>
</dbReference>
<keyword evidence="5" id="KW-1185">Reference proteome</keyword>
<evidence type="ECO:0000259" key="3">
    <source>
        <dbReference type="Pfam" id="PF01555"/>
    </source>
</evidence>
<dbReference type="Pfam" id="PF01555">
    <property type="entry name" value="N6_N4_Mtase"/>
    <property type="match status" value="1"/>
</dbReference>
<protein>
    <submittedName>
        <fullName evidence="4">DNA methylase</fullName>
    </submittedName>
</protein>
<dbReference type="KEGG" id="tpla:ElP_55630"/>
<dbReference type="AlphaFoldDB" id="A0A518H9U1"/>
<gene>
    <name evidence="4" type="ORF">ElP_55630</name>
</gene>
<dbReference type="GO" id="GO:0032259">
    <property type="term" value="P:methylation"/>
    <property type="evidence" value="ECO:0007669"/>
    <property type="project" value="UniProtKB-KW"/>
</dbReference>
<sequence>MFKQTWEPIFVYRRSGCDLLVHDHEKSWSGELHDKDCHIAPVPQSNYSGEDLKRHPCQKPVSVMRWLIYALTRPGERVISLFSGVSPCGVAALQLGRNRRSRVGC</sequence>
<dbReference type="InterPro" id="IPR029063">
    <property type="entry name" value="SAM-dependent_MTases_sf"/>
</dbReference>
<evidence type="ECO:0000313" key="4">
    <source>
        <dbReference type="EMBL" id="QDV37622.1"/>
    </source>
</evidence>
<organism evidence="4 5">
    <name type="scientific">Tautonia plasticadhaerens</name>
    <dbReference type="NCBI Taxonomy" id="2527974"/>
    <lineage>
        <taxon>Bacteria</taxon>
        <taxon>Pseudomonadati</taxon>
        <taxon>Planctomycetota</taxon>
        <taxon>Planctomycetia</taxon>
        <taxon>Isosphaerales</taxon>
        <taxon>Isosphaeraceae</taxon>
        <taxon>Tautonia</taxon>
    </lineage>
</organism>
<reference evidence="4 5" key="1">
    <citation type="submission" date="2019-02" db="EMBL/GenBank/DDBJ databases">
        <title>Deep-cultivation of Planctomycetes and their phenomic and genomic characterization uncovers novel biology.</title>
        <authorList>
            <person name="Wiegand S."/>
            <person name="Jogler M."/>
            <person name="Boedeker C."/>
            <person name="Pinto D."/>
            <person name="Vollmers J."/>
            <person name="Rivas-Marin E."/>
            <person name="Kohn T."/>
            <person name="Peeters S.H."/>
            <person name="Heuer A."/>
            <person name="Rast P."/>
            <person name="Oberbeckmann S."/>
            <person name="Bunk B."/>
            <person name="Jeske O."/>
            <person name="Meyerdierks A."/>
            <person name="Storesund J.E."/>
            <person name="Kallscheuer N."/>
            <person name="Luecker S."/>
            <person name="Lage O.M."/>
            <person name="Pohl T."/>
            <person name="Merkel B.J."/>
            <person name="Hornburger P."/>
            <person name="Mueller R.-W."/>
            <person name="Bruemmer F."/>
            <person name="Labrenz M."/>
            <person name="Spormann A.M."/>
            <person name="Op den Camp H."/>
            <person name="Overmann J."/>
            <person name="Amann R."/>
            <person name="Jetten M.S.M."/>
            <person name="Mascher T."/>
            <person name="Medema M.H."/>
            <person name="Devos D.P."/>
            <person name="Kaster A.-K."/>
            <person name="Ovreas L."/>
            <person name="Rohde M."/>
            <person name="Galperin M.Y."/>
            <person name="Jogler C."/>
        </authorList>
    </citation>
    <scope>NUCLEOTIDE SEQUENCE [LARGE SCALE GENOMIC DNA]</scope>
    <source>
        <strain evidence="4 5">ElP</strain>
    </source>
</reference>
<dbReference type="GO" id="GO:0003677">
    <property type="term" value="F:DNA binding"/>
    <property type="evidence" value="ECO:0007669"/>
    <property type="project" value="InterPro"/>
</dbReference>
<evidence type="ECO:0000313" key="5">
    <source>
        <dbReference type="Proteomes" id="UP000317835"/>
    </source>
</evidence>
<proteinExistence type="predicted"/>
<keyword evidence="1 4" id="KW-0489">Methyltransferase</keyword>
<evidence type="ECO:0000256" key="2">
    <source>
        <dbReference type="ARBA" id="ARBA00022679"/>
    </source>
</evidence>